<dbReference type="Proteomes" id="UP000789706">
    <property type="component" value="Unassembled WGS sequence"/>
</dbReference>
<dbReference type="EMBL" id="CAJVPK010000451">
    <property type="protein sequence ID" value="CAG8512059.1"/>
    <property type="molecule type" value="Genomic_DNA"/>
</dbReference>
<evidence type="ECO:0000256" key="1">
    <source>
        <dbReference type="SAM" id="MobiDB-lite"/>
    </source>
</evidence>
<reference evidence="2" key="1">
    <citation type="submission" date="2021-06" db="EMBL/GenBank/DDBJ databases">
        <authorList>
            <person name="Kallberg Y."/>
            <person name="Tangrot J."/>
            <person name="Rosling A."/>
        </authorList>
    </citation>
    <scope>NUCLEOTIDE SEQUENCE</scope>
    <source>
        <strain evidence="2">AZ414A</strain>
    </source>
</reference>
<keyword evidence="3" id="KW-1185">Reference proteome</keyword>
<feature type="region of interest" description="Disordered" evidence="1">
    <location>
        <begin position="1"/>
        <end position="20"/>
    </location>
</feature>
<comment type="caution">
    <text evidence="2">The sequence shown here is derived from an EMBL/GenBank/DDBJ whole genome shotgun (WGS) entry which is preliminary data.</text>
</comment>
<gene>
    <name evidence="2" type="ORF">DEBURN_LOCUS5227</name>
</gene>
<evidence type="ECO:0000313" key="2">
    <source>
        <dbReference type="EMBL" id="CAG8512059.1"/>
    </source>
</evidence>
<accession>A0A9N8ZYS7</accession>
<protein>
    <submittedName>
        <fullName evidence="2">10824_t:CDS:1</fullName>
    </submittedName>
</protein>
<name>A0A9N8ZYS7_9GLOM</name>
<organism evidence="2 3">
    <name type="scientific">Diversispora eburnea</name>
    <dbReference type="NCBI Taxonomy" id="1213867"/>
    <lineage>
        <taxon>Eukaryota</taxon>
        <taxon>Fungi</taxon>
        <taxon>Fungi incertae sedis</taxon>
        <taxon>Mucoromycota</taxon>
        <taxon>Glomeromycotina</taxon>
        <taxon>Glomeromycetes</taxon>
        <taxon>Diversisporales</taxon>
        <taxon>Diversisporaceae</taxon>
        <taxon>Diversispora</taxon>
    </lineage>
</organism>
<dbReference type="AlphaFoldDB" id="A0A9N8ZYS7"/>
<dbReference type="OrthoDB" id="10370344at2759"/>
<feature type="compositionally biased region" description="Polar residues" evidence="1">
    <location>
        <begin position="1"/>
        <end position="10"/>
    </location>
</feature>
<proteinExistence type="predicted"/>
<evidence type="ECO:0000313" key="3">
    <source>
        <dbReference type="Proteomes" id="UP000789706"/>
    </source>
</evidence>
<sequence>MEQPKSTQGQDKLLDANGNGKQLHGGIGYKKLKEQLKETGTELNNISISNFILNSCDIHDNFFDVDNLGGLELFEISFAYPIVAGRAIN</sequence>